<dbReference type="InterPro" id="IPR016181">
    <property type="entry name" value="Acyl_CoA_acyltransferase"/>
</dbReference>
<dbReference type="Gene3D" id="3.40.630.30">
    <property type="match status" value="1"/>
</dbReference>
<keyword evidence="1" id="KW-0808">Transferase</keyword>
<keyword evidence="2" id="KW-0012">Acyltransferase</keyword>
<organism evidence="4">
    <name type="scientific">Gulosibacter sediminis</name>
    <dbReference type="NCBI Taxonomy" id="1729695"/>
    <lineage>
        <taxon>Bacteria</taxon>
        <taxon>Bacillati</taxon>
        <taxon>Actinomycetota</taxon>
        <taxon>Actinomycetes</taxon>
        <taxon>Micrococcales</taxon>
        <taxon>Microbacteriaceae</taxon>
        <taxon>Gulosibacter</taxon>
    </lineage>
</organism>
<dbReference type="Pfam" id="PF00583">
    <property type="entry name" value="Acetyltransf_1"/>
    <property type="match status" value="1"/>
</dbReference>
<evidence type="ECO:0000256" key="2">
    <source>
        <dbReference type="ARBA" id="ARBA00023315"/>
    </source>
</evidence>
<gene>
    <name evidence="4" type="ORF">M3M28_12025</name>
</gene>
<dbReference type="InterPro" id="IPR000182">
    <property type="entry name" value="GNAT_dom"/>
</dbReference>
<accession>A0ABY4MZU6</accession>
<proteinExistence type="predicted"/>
<dbReference type="SUPFAM" id="SSF55729">
    <property type="entry name" value="Acyl-CoA N-acyltransferases (Nat)"/>
    <property type="match status" value="1"/>
</dbReference>
<dbReference type="PANTHER" id="PTHR43877:SF1">
    <property type="entry name" value="ACETYLTRANSFERASE"/>
    <property type="match status" value="1"/>
</dbReference>
<evidence type="ECO:0000256" key="1">
    <source>
        <dbReference type="ARBA" id="ARBA00022679"/>
    </source>
</evidence>
<dbReference type="EMBL" id="CP097160">
    <property type="protein sequence ID" value="UQN14753.1"/>
    <property type="molecule type" value="Genomic_DNA"/>
</dbReference>
<dbReference type="PROSITE" id="PS51186">
    <property type="entry name" value="GNAT"/>
    <property type="match status" value="1"/>
</dbReference>
<evidence type="ECO:0000259" key="3">
    <source>
        <dbReference type="PROSITE" id="PS51186"/>
    </source>
</evidence>
<name>A0ABY4MZU6_9MICO</name>
<sequence length="152" mass="16921">MSKADITVRPIEASDEPRWRELFRGYRAFYQQPDSEDAVSRVWSWVTDPNHEVTGLAAVAEGRVVAMAHYRRFARPSTASVGIWLDDLFTEPDIRGGGAARALITRVREIAGAEGCSVVRGITAEDNHRAQALYDQLASRTNWVTYDAAPLT</sequence>
<feature type="domain" description="N-acetyltransferase" evidence="3">
    <location>
        <begin position="6"/>
        <end position="152"/>
    </location>
</feature>
<protein>
    <submittedName>
        <fullName evidence="4">GNAT family N-acetyltransferase</fullName>
    </submittedName>
</protein>
<dbReference type="InterPro" id="IPR050832">
    <property type="entry name" value="Bact_Acetyltransf"/>
</dbReference>
<evidence type="ECO:0000313" key="4">
    <source>
        <dbReference type="EMBL" id="UQN14753.1"/>
    </source>
</evidence>
<reference evidence="4" key="1">
    <citation type="submission" date="2022-05" db="EMBL/GenBank/DDBJ databases">
        <title>Complete genome sequence of toluene-degrading Gulosibacter sediminis strain ACHW.36C.</title>
        <authorList>
            <person name="Wai A.C."/>
            <person name="Lai G.K."/>
            <person name="Griffin S.D."/>
            <person name="Leung F.C."/>
        </authorList>
    </citation>
    <scope>NUCLEOTIDE SEQUENCE [LARGE SCALE GENOMIC DNA]</scope>
    <source>
        <strain evidence="4">ACHW.36C</strain>
    </source>
</reference>
<dbReference type="PANTHER" id="PTHR43877">
    <property type="entry name" value="AMINOALKYLPHOSPHONATE N-ACETYLTRANSFERASE-RELATED-RELATED"/>
    <property type="match status" value="1"/>
</dbReference>